<organism evidence="1">
    <name type="scientific">Arundo donax</name>
    <name type="common">Giant reed</name>
    <name type="synonym">Donax arundinaceus</name>
    <dbReference type="NCBI Taxonomy" id="35708"/>
    <lineage>
        <taxon>Eukaryota</taxon>
        <taxon>Viridiplantae</taxon>
        <taxon>Streptophyta</taxon>
        <taxon>Embryophyta</taxon>
        <taxon>Tracheophyta</taxon>
        <taxon>Spermatophyta</taxon>
        <taxon>Magnoliopsida</taxon>
        <taxon>Liliopsida</taxon>
        <taxon>Poales</taxon>
        <taxon>Poaceae</taxon>
        <taxon>PACMAD clade</taxon>
        <taxon>Arundinoideae</taxon>
        <taxon>Arundineae</taxon>
        <taxon>Arundo</taxon>
    </lineage>
</organism>
<dbReference type="AlphaFoldDB" id="A0A0A9CS12"/>
<reference evidence="1" key="1">
    <citation type="submission" date="2014-09" db="EMBL/GenBank/DDBJ databases">
        <authorList>
            <person name="Magalhaes I.L.F."/>
            <person name="Oliveira U."/>
            <person name="Santos F.R."/>
            <person name="Vidigal T.H.D.A."/>
            <person name="Brescovit A.D."/>
            <person name="Santos A.J."/>
        </authorList>
    </citation>
    <scope>NUCLEOTIDE SEQUENCE</scope>
    <source>
        <tissue evidence="1">Shoot tissue taken approximately 20 cm above the soil surface</tissue>
    </source>
</reference>
<sequence>MRALFPNPCSYQIHRHSPTKQIQSSQKLVRPPIAQWQVCTQYIRLCPHPGCAQRRGAHCGNPRGRRAQPTAAL</sequence>
<protein>
    <submittedName>
        <fullName evidence="1">Uncharacterized protein</fullName>
    </submittedName>
</protein>
<evidence type="ECO:0000313" key="1">
    <source>
        <dbReference type="EMBL" id="JAD74297.1"/>
    </source>
</evidence>
<dbReference type="EMBL" id="GBRH01223598">
    <property type="protein sequence ID" value="JAD74297.1"/>
    <property type="molecule type" value="Transcribed_RNA"/>
</dbReference>
<name>A0A0A9CS12_ARUDO</name>
<accession>A0A0A9CS12</accession>
<proteinExistence type="predicted"/>
<reference evidence="1" key="2">
    <citation type="journal article" date="2015" name="Data Brief">
        <title>Shoot transcriptome of the giant reed, Arundo donax.</title>
        <authorList>
            <person name="Barrero R.A."/>
            <person name="Guerrero F.D."/>
            <person name="Moolhuijzen P."/>
            <person name="Goolsby J.A."/>
            <person name="Tidwell J."/>
            <person name="Bellgard S.E."/>
            <person name="Bellgard M.I."/>
        </authorList>
    </citation>
    <scope>NUCLEOTIDE SEQUENCE</scope>
    <source>
        <tissue evidence="1">Shoot tissue taken approximately 20 cm above the soil surface</tissue>
    </source>
</reference>